<feature type="non-terminal residue" evidence="2">
    <location>
        <position position="299"/>
    </location>
</feature>
<name>A0A6J4RE01_9ACTN</name>
<gene>
    <name evidence="2" type="ORF">AVDCRST_MAG65-193</name>
</gene>
<reference evidence="2" key="1">
    <citation type="submission" date="2020-02" db="EMBL/GenBank/DDBJ databases">
        <authorList>
            <person name="Meier V. D."/>
        </authorList>
    </citation>
    <scope>NUCLEOTIDE SEQUENCE</scope>
    <source>
        <strain evidence="2">AVDCRST_MAG65</strain>
    </source>
</reference>
<feature type="compositionally biased region" description="Basic residues" evidence="1">
    <location>
        <begin position="281"/>
        <end position="299"/>
    </location>
</feature>
<proteinExistence type="predicted"/>
<feature type="compositionally biased region" description="Basic residues" evidence="1">
    <location>
        <begin position="181"/>
        <end position="192"/>
    </location>
</feature>
<sequence length="299" mass="31856">PAAQPGPLPRSPRARRGGHPPAAGGLARLAGRGARSAPAGRRAGRAAAAAGGLVAALARRGRRRARADRRRRQLPAAGRRRRARHGRRRDGDRLRAAQPSLPTGVAVGKPVLARLRRAGHGGRCGGLHAAGVDRPAAGRRRRDRAGTRPPAAVHRDAARPRARLRGPLPRARAFGGDHAHGAHRALPRRRRAVAGGRPSARPVRRPCPPAVAGNPHRRAAGLRRGDEGAAGHRAAAPPGRRHARRHRLGGHEGLALRHRGPARSADRRRRADPGGRSRPAQPRRRPGGRRAARPRHPDL</sequence>
<feature type="compositionally biased region" description="Basic residues" evidence="1">
    <location>
        <begin position="59"/>
        <end position="88"/>
    </location>
</feature>
<evidence type="ECO:0000256" key="1">
    <source>
        <dbReference type="SAM" id="MobiDB-lite"/>
    </source>
</evidence>
<accession>A0A6J4RE01</accession>
<dbReference type="EMBL" id="CADCVL010000036">
    <property type="protein sequence ID" value="CAA9465028.1"/>
    <property type="molecule type" value="Genomic_DNA"/>
</dbReference>
<feature type="compositionally biased region" description="Low complexity" evidence="1">
    <location>
        <begin position="126"/>
        <end position="135"/>
    </location>
</feature>
<feature type="region of interest" description="Disordered" evidence="1">
    <location>
        <begin position="126"/>
        <end position="299"/>
    </location>
</feature>
<protein>
    <submittedName>
        <fullName evidence="2">Ferric iron ABC transporter, permease protein</fullName>
    </submittedName>
</protein>
<feature type="non-terminal residue" evidence="2">
    <location>
        <position position="1"/>
    </location>
</feature>
<feature type="compositionally biased region" description="Low complexity" evidence="1">
    <location>
        <begin position="19"/>
        <end position="58"/>
    </location>
</feature>
<feature type="compositionally biased region" description="Basic residues" evidence="1">
    <location>
        <begin position="239"/>
        <end position="248"/>
    </location>
</feature>
<feature type="compositionally biased region" description="Basic residues" evidence="1">
    <location>
        <begin position="256"/>
        <end position="268"/>
    </location>
</feature>
<dbReference type="AlphaFoldDB" id="A0A6J4RE01"/>
<feature type="compositionally biased region" description="Pro residues" evidence="1">
    <location>
        <begin position="1"/>
        <end position="10"/>
    </location>
</feature>
<feature type="region of interest" description="Disordered" evidence="1">
    <location>
        <begin position="1"/>
        <end position="103"/>
    </location>
</feature>
<evidence type="ECO:0000313" key="2">
    <source>
        <dbReference type="EMBL" id="CAA9465028.1"/>
    </source>
</evidence>
<organism evidence="2">
    <name type="scientific">uncultured Solirubrobacteraceae bacterium</name>
    <dbReference type="NCBI Taxonomy" id="1162706"/>
    <lineage>
        <taxon>Bacteria</taxon>
        <taxon>Bacillati</taxon>
        <taxon>Actinomycetota</taxon>
        <taxon>Thermoleophilia</taxon>
        <taxon>Solirubrobacterales</taxon>
        <taxon>Solirubrobacteraceae</taxon>
        <taxon>environmental samples</taxon>
    </lineage>
</organism>